<evidence type="ECO:0000256" key="1">
    <source>
        <dbReference type="ARBA" id="ARBA00001933"/>
    </source>
</evidence>
<dbReference type="RefSeq" id="WP_286268302.1">
    <property type="nucleotide sequence ID" value="NZ_AP028056.1"/>
</dbReference>
<evidence type="ECO:0000256" key="5">
    <source>
        <dbReference type="ARBA" id="ARBA00009320"/>
    </source>
</evidence>
<keyword evidence="9" id="KW-0808">Transferase</keyword>
<keyword evidence="8" id="KW-0028">Amino-acid biosynthesis</keyword>
<comment type="catalytic activity">
    <reaction evidence="12">
        <text>L-valine + 2-oxoglutarate = 3-methyl-2-oxobutanoate + L-glutamate</text>
        <dbReference type="Rhea" id="RHEA:24813"/>
        <dbReference type="ChEBI" id="CHEBI:11851"/>
        <dbReference type="ChEBI" id="CHEBI:16810"/>
        <dbReference type="ChEBI" id="CHEBI:29985"/>
        <dbReference type="ChEBI" id="CHEBI:57762"/>
        <dbReference type="EC" id="2.6.1.42"/>
    </reaction>
</comment>
<evidence type="ECO:0000256" key="8">
    <source>
        <dbReference type="ARBA" id="ARBA00022605"/>
    </source>
</evidence>
<dbReference type="GO" id="GO:0004084">
    <property type="term" value="F:branched-chain-amino-acid transaminase activity"/>
    <property type="evidence" value="ECO:0007669"/>
    <property type="project" value="UniProtKB-EC"/>
</dbReference>
<keyword evidence="10" id="KW-0663">Pyridoxal phosphate</keyword>
<proteinExistence type="inferred from homology"/>
<evidence type="ECO:0000256" key="2">
    <source>
        <dbReference type="ARBA" id="ARBA00004824"/>
    </source>
</evidence>
<dbReference type="EMBL" id="AP028056">
    <property type="protein sequence ID" value="BEH01989.1"/>
    <property type="molecule type" value="Genomic_DNA"/>
</dbReference>
<dbReference type="InterPro" id="IPR043131">
    <property type="entry name" value="BCAT-like_N"/>
</dbReference>
<accession>A0AAN0MGN6</accession>
<evidence type="ECO:0000256" key="7">
    <source>
        <dbReference type="ARBA" id="ARBA00022576"/>
    </source>
</evidence>
<evidence type="ECO:0000256" key="12">
    <source>
        <dbReference type="ARBA" id="ARBA00048212"/>
    </source>
</evidence>
<dbReference type="InterPro" id="IPR005786">
    <property type="entry name" value="B_amino_transII"/>
</dbReference>
<dbReference type="EC" id="2.6.1.42" evidence="6"/>
<comment type="catalytic activity">
    <reaction evidence="14">
        <text>L-leucine + 2-oxoglutarate = 4-methyl-2-oxopentanoate + L-glutamate</text>
        <dbReference type="Rhea" id="RHEA:18321"/>
        <dbReference type="ChEBI" id="CHEBI:16810"/>
        <dbReference type="ChEBI" id="CHEBI:17865"/>
        <dbReference type="ChEBI" id="CHEBI:29985"/>
        <dbReference type="ChEBI" id="CHEBI:57427"/>
        <dbReference type="EC" id="2.6.1.42"/>
    </reaction>
</comment>
<dbReference type="NCBIfam" id="NF009897">
    <property type="entry name" value="PRK13357.1"/>
    <property type="match status" value="1"/>
</dbReference>
<dbReference type="CDD" id="cd01557">
    <property type="entry name" value="BCAT_beta_family"/>
    <property type="match status" value="1"/>
</dbReference>
<dbReference type="PIRSF" id="PIRSF006468">
    <property type="entry name" value="BCAT1"/>
    <property type="match status" value="1"/>
</dbReference>
<comment type="catalytic activity">
    <reaction evidence="13">
        <text>L-isoleucine + 2-oxoglutarate = (S)-3-methyl-2-oxopentanoate + L-glutamate</text>
        <dbReference type="Rhea" id="RHEA:24801"/>
        <dbReference type="ChEBI" id="CHEBI:16810"/>
        <dbReference type="ChEBI" id="CHEBI:29985"/>
        <dbReference type="ChEBI" id="CHEBI:35146"/>
        <dbReference type="ChEBI" id="CHEBI:58045"/>
        <dbReference type="EC" id="2.6.1.42"/>
    </reaction>
</comment>
<dbReference type="InterPro" id="IPR036038">
    <property type="entry name" value="Aminotransferase-like"/>
</dbReference>
<dbReference type="GO" id="GO:0008652">
    <property type="term" value="P:amino acid biosynthetic process"/>
    <property type="evidence" value="ECO:0007669"/>
    <property type="project" value="UniProtKB-KW"/>
</dbReference>
<dbReference type="KEGG" id="broo:brsh051_12700"/>
<dbReference type="AlphaFoldDB" id="A0AAN0MGN6"/>
<gene>
    <name evidence="16" type="ORF">brsh051_12700</name>
</gene>
<dbReference type="PANTHER" id="PTHR11825">
    <property type="entry name" value="SUBGROUP IIII AMINOTRANSFERASE"/>
    <property type="match status" value="1"/>
</dbReference>
<comment type="pathway">
    <text evidence="2">Amino-acid biosynthesis; L-isoleucine biosynthesis; L-isoleucine from 2-oxobutanoate: step 4/4.</text>
</comment>
<dbReference type="SUPFAM" id="SSF56752">
    <property type="entry name" value="D-aminoacid aminotransferase-like PLP-dependent enzymes"/>
    <property type="match status" value="1"/>
</dbReference>
<comment type="cofactor">
    <cofactor evidence="1">
        <name>pyridoxal 5'-phosphate</name>
        <dbReference type="ChEBI" id="CHEBI:597326"/>
    </cofactor>
</comment>
<dbReference type="InterPro" id="IPR043132">
    <property type="entry name" value="BCAT-like_C"/>
</dbReference>
<dbReference type="GO" id="GO:0009082">
    <property type="term" value="P:branched-chain amino acid biosynthetic process"/>
    <property type="evidence" value="ECO:0007669"/>
    <property type="project" value="UniProtKB-KW"/>
</dbReference>
<organism evidence="16 17">
    <name type="scientific">Brooklawnia propionicigenes</name>
    <dbReference type="NCBI Taxonomy" id="3041175"/>
    <lineage>
        <taxon>Bacteria</taxon>
        <taxon>Bacillati</taxon>
        <taxon>Actinomycetota</taxon>
        <taxon>Actinomycetes</taxon>
        <taxon>Propionibacteriales</taxon>
        <taxon>Propionibacteriaceae</taxon>
        <taxon>Brooklawnia</taxon>
    </lineage>
</organism>
<dbReference type="Gene3D" id="3.30.470.10">
    <property type="match status" value="1"/>
</dbReference>
<evidence type="ECO:0000256" key="9">
    <source>
        <dbReference type="ARBA" id="ARBA00022679"/>
    </source>
</evidence>
<dbReference type="Pfam" id="PF01063">
    <property type="entry name" value="Aminotran_4"/>
    <property type="match status" value="1"/>
</dbReference>
<keyword evidence="11" id="KW-0100">Branched-chain amino acid biosynthesis</keyword>
<keyword evidence="17" id="KW-1185">Reference proteome</keyword>
<evidence type="ECO:0000256" key="11">
    <source>
        <dbReference type="ARBA" id="ARBA00023304"/>
    </source>
</evidence>
<reference evidence="16" key="1">
    <citation type="journal article" date="2024" name="Int. J. Syst. Evol. Microbiol.">
        <title>Brooklawnia propionicigenes sp. nov., a facultatively anaerobic, propionate-producing bacterium isolated from a methanogenic reactor treating waste from cattle farms.</title>
        <authorList>
            <person name="Akita Y."/>
            <person name="Ueki A."/>
            <person name="Tonouchi A."/>
            <person name="Sugawara Y."/>
            <person name="Honma S."/>
            <person name="Kaku N."/>
            <person name="Ueki K."/>
        </authorList>
    </citation>
    <scope>NUCLEOTIDE SEQUENCE</scope>
    <source>
        <strain evidence="16">SH051</strain>
    </source>
</reference>
<dbReference type="Proteomes" id="UP001431656">
    <property type="component" value="Chromosome"/>
</dbReference>
<evidence type="ECO:0000313" key="16">
    <source>
        <dbReference type="EMBL" id="BEH01989.1"/>
    </source>
</evidence>
<dbReference type="NCBIfam" id="TIGR01123">
    <property type="entry name" value="ilvE_II"/>
    <property type="match status" value="1"/>
</dbReference>
<keyword evidence="7 16" id="KW-0032">Aminotransferase</keyword>
<dbReference type="InterPro" id="IPR001544">
    <property type="entry name" value="Aminotrans_IV"/>
</dbReference>
<evidence type="ECO:0000256" key="13">
    <source>
        <dbReference type="ARBA" id="ARBA00048798"/>
    </source>
</evidence>
<comment type="similarity">
    <text evidence="5">Belongs to the class-IV pyridoxal-phosphate-dependent aminotransferase family.</text>
</comment>
<feature type="modified residue" description="N6-(pyridoxal phosphate)lysine" evidence="15">
    <location>
        <position position="197"/>
    </location>
</feature>
<dbReference type="PANTHER" id="PTHR11825:SF44">
    <property type="entry name" value="BRANCHED-CHAIN-AMINO-ACID AMINOTRANSFERASE"/>
    <property type="match status" value="1"/>
</dbReference>
<evidence type="ECO:0000256" key="6">
    <source>
        <dbReference type="ARBA" id="ARBA00013053"/>
    </source>
</evidence>
<name>A0AAN0MGN6_9ACTN</name>
<sequence length="358" mass="38730">MSAFAVDPTVPRASATDIAVALQDPGFGRYFVDHMAQATWSAADGWHDKALLATGPLSLHPAVSGLHYGQQIFEGLKAYRHADDSVWMFRPEKNAARFAHSAARMQMPALPTEDFIESVTKVVQLNLDWVPQAEGEQSLYLRPFMFASEIQIGVKASDYYTYICLGMPVMPFYPQPLTLWVSPTYSRSMAGGTGDAKCGGNYGASMIAEAEAHRNGCTQVLWLDSATRSWVEEGGTMNFLVITESGELVTPELNGRILAGITRDSLLTLAESHGLRPVERPLAFAELCEGITSGRITEVLACGTAAVVSPVVGIKSPEIDLTVGDGTPGAKTLELRAHLTGIQFGTEPDIHGWMRRVG</sequence>
<comment type="pathway">
    <text evidence="4">Amino-acid biosynthesis; L-leucine biosynthesis; L-leucine from 3-methyl-2-oxobutanoate: step 4/4.</text>
</comment>
<comment type="pathway">
    <text evidence="3">Amino-acid biosynthesis; L-valine biosynthesis; L-valine from pyruvate: step 4/4.</text>
</comment>
<dbReference type="Gene3D" id="3.20.10.10">
    <property type="entry name" value="D-amino Acid Aminotransferase, subunit A, domain 2"/>
    <property type="match status" value="1"/>
</dbReference>
<dbReference type="InterPro" id="IPR033939">
    <property type="entry name" value="BCAT_family"/>
</dbReference>
<evidence type="ECO:0000256" key="14">
    <source>
        <dbReference type="ARBA" id="ARBA00049229"/>
    </source>
</evidence>
<evidence type="ECO:0000256" key="4">
    <source>
        <dbReference type="ARBA" id="ARBA00005072"/>
    </source>
</evidence>
<evidence type="ECO:0000256" key="15">
    <source>
        <dbReference type="PIRSR" id="PIRSR006468-1"/>
    </source>
</evidence>
<protein>
    <recommendedName>
        <fullName evidence="6">branched-chain-amino-acid transaminase</fullName>
        <ecNumber evidence="6">2.6.1.42</ecNumber>
    </recommendedName>
</protein>
<evidence type="ECO:0000313" key="17">
    <source>
        <dbReference type="Proteomes" id="UP001431656"/>
    </source>
</evidence>
<evidence type="ECO:0000256" key="10">
    <source>
        <dbReference type="ARBA" id="ARBA00022898"/>
    </source>
</evidence>
<evidence type="ECO:0000256" key="3">
    <source>
        <dbReference type="ARBA" id="ARBA00004931"/>
    </source>
</evidence>